<evidence type="ECO:0000259" key="1">
    <source>
        <dbReference type="Pfam" id="PF00535"/>
    </source>
</evidence>
<dbReference type="EC" id="2.4.1.289" evidence="2"/>
<dbReference type="PANTHER" id="PTHR43179">
    <property type="entry name" value="RHAMNOSYLTRANSFERASE WBBL"/>
    <property type="match status" value="1"/>
</dbReference>
<name>A0A6J4LHS0_9ACTN</name>
<gene>
    <name evidence="2" type="ORF">AVDCRST_MAG07-1926</name>
</gene>
<dbReference type="Pfam" id="PF00535">
    <property type="entry name" value="Glycos_transf_2"/>
    <property type="match status" value="1"/>
</dbReference>
<feature type="domain" description="Glycosyltransferase 2-like" evidence="1">
    <location>
        <begin position="8"/>
        <end position="185"/>
    </location>
</feature>
<dbReference type="EMBL" id="CADCUB010000100">
    <property type="protein sequence ID" value="CAA9334063.1"/>
    <property type="molecule type" value="Genomic_DNA"/>
</dbReference>
<reference evidence="2" key="1">
    <citation type="submission" date="2020-02" db="EMBL/GenBank/DDBJ databases">
        <authorList>
            <person name="Meier V. D."/>
        </authorList>
    </citation>
    <scope>NUCLEOTIDE SEQUENCE</scope>
    <source>
        <strain evidence="2">AVDCRST_MAG07</strain>
    </source>
</reference>
<dbReference type="Gene3D" id="3.90.550.10">
    <property type="entry name" value="Spore Coat Polysaccharide Biosynthesis Protein SpsA, Chain A"/>
    <property type="match status" value="1"/>
</dbReference>
<evidence type="ECO:0000313" key="2">
    <source>
        <dbReference type="EMBL" id="CAA9334063.1"/>
    </source>
</evidence>
<dbReference type="PANTHER" id="PTHR43179:SF7">
    <property type="entry name" value="RHAMNOSYLTRANSFERASE WBBL"/>
    <property type="match status" value="1"/>
</dbReference>
<dbReference type="CDD" id="cd04186">
    <property type="entry name" value="GT_2_like_c"/>
    <property type="match status" value="1"/>
</dbReference>
<dbReference type="AlphaFoldDB" id="A0A6J4LHS0"/>
<sequence>MSGPPLRVVVVTFSPGPALPEFLRSLRTATTTPHEVVLADNGSDDGVPEAAVGPDTRLLRTGGNLGYGRAANLGASGFGGDWLVVANPDVVWTPGALDELLAAGRRWPRAGCLGPAIRTPDGRLYPSARAFPSLGRGTGHALFGWWWPANPWTRSYRAETGSPVEGTTGWLSGACMLLRREAFESVAGFDPAYFMYCEDMDLCARLAQAGWLNVYVPSAVVTHLGGHATSRAAGPMLREHHRALYRYLSRQYSGPAWAPVRAVLGVGLLLRYLLAARVRAVGEGAAPTRSAEVLDAPGEGGPP</sequence>
<dbReference type="GO" id="GO:0102096">
    <property type="term" value="F:decaprenyl-N-acetyl-alpha-D-glucosaminyl-pyrophosphate:dTDP-alpha-L-rhamnose rhamnosyltransferase activity"/>
    <property type="evidence" value="ECO:0007669"/>
    <property type="project" value="UniProtKB-EC"/>
</dbReference>
<dbReference type="InterPro" id="IPR029044">
    <property type="entry name" value="Nucleotide-diphossugar_trans"/>
</dbReference>
<keyword evidence="2" id="KW-0328">Glycosyltransferase</keyword>
<accession>A0A6J4LHS0</accession>
<protein>
    <submittedName>
        <fullName evidence="2">N-acetylglucosaminyl-diphospho-decaprenol L-rhamnosyltransferase</fullName>
        <ecNumber evidence="2">2.4.1.289</ecNumber>
    </submittedName>
</protein>
<dbReference type="SUPFAM" id="SSF53448">
    <property type="entry name" value="Nucleotide-diphospho-sugar transferases"/>
    <property type="match status" value="1"/>
</dbReference>
<proteinExistence type="predicted"/>
<keyword evidence="2" id="KW-0808">Transferase</keyword>
<dbReference type="InterPro" id="IPR001173">
    <property type="entry name" value="Glyco_trans_2-like"/>
</dbReference>
<organism evidence="2">
    <name type="scientific">uncultured Frankineae bacterium</name>
    <dbReference type="NCBI Taxonomy" id="437475"/>
    <lineage>
        <taxon>Bacteria</taxon>
        <taxon>Bacillati</taxon>
        <taxon>Actinomycetota</taxon>
        <taxon>Actinomycetes</taxon>
        <taxon>Frankiales</taxon>
        <taxon>environmental samples</taxon>
    </lineage>
</organism>